<sequence>MSQFTSIRNFDLTQRAGTGTPSYLQFSRNVETMSPVGERVAANVPRYGRRISIAGAPGPVETIANIVSGDTTSNAAIAVGRDIDGTTLVFNRLLSGDNSTGTIKVVRINEQTGQETLLTNLSYVRATGSRGPDLRRIAGTANDDGFLYQLIRAQIVHGTIVAFCRIVGRTGGTVTNWTGDETIGCAFAVSNDYGQTWQYTIDDRLTPTNKGKARGNMWSFQSYWCPRRTIGQPLTEVWLCAQDYFNNPGSGEGANVEPDGGTSYWFRMTRPDATSRFVPDQTGTPNQIKWGRFSKAAATLFAWESGRSYAIGDRVASVGRGYERRTNGSGTTAPLSDPTNWRDIGPSGNGITRPAAWSASNSYAVGDLVSRPNNKVYACFVAHSPNATPPETDAPATIGTRWQNIGPQNCQPQGVGMVLRDDGKIALLQHESDIGYSSITEVRFQPDSYDDFEVSYNRDGVQDSGVFTNGVLTSTGVAGRIRGTQFQGSNWVGMAPHVETNKLILGPDAVNSFLCEYIVGTSATNYVPRIARVAGGVRNARSGISGAVSGVDVNLANWGSQGTLTLVIQADRPEGDASGNFDILGEWSANQQLNSRNVTGIDQAVISRDGGRTWAFCGFTREPFSLGSNIANGFIYYRRQSDNRIVRQRLPDVRSARLLNVSCGGVNRANDGLADSAFSIASLAGRNGIAFASSGQRKIGGNLQRFKIANDSASGSVGQSVGDFSPPPFWHDSSNQNSPRVMAIFFGLTQGTSSSSTGLVRCSFASNSLVGANQYSTNFALTATHVRVRCWAAHRHGLSESWIRSATGGNMGDAATGNSPLFLRSESGPPYDNRPSGAITVPTSNEWFPITFADLIQRNSPNTNDGWMLADSTLTNLKYPQDLYFTGCTEVIEGQGAFPYSLQRSATIGGTFTGPDELATVIGLGLTGAWTTAWAMAVSPAGFGWDQFGPPRNGAAPDWCIGTLWADANNWIELRPSPFITMSGSTVTRESRFSLRIRANGTTIDVTDFALGVSFEAEQSVQFAMSLDPAAGELRIALQCGGQTVHTRTIGAATSPAITGAMMTALAAANFNEFRCSNNDRTVVDGMQYGGGTCRIGASSTINELADIVRSVSWTGELVASRASRVPQVSPLLLV</sequence>
<feature type="region of interest" description="Disordered" evidence="1">
    <location>
        <begin position="322"/>
        <end position="342"/>
    </location>
</feature>
<dbReference type="Gene3D" id="2.10.10.90">
    <property type="match status" value="1"/>
</dbReference>
<name>A0A6J5LUY5_9CAUD</name>
<proteinExistence type="predicted"/>
<evidence type="ECO:0000256" key="1">
    <source>
        <dbReference type="SAM" id="MobiDB-lite"/>
    </source>
</evidence>
<organism evidence="2">
    <name type="scientific">uncultured Caudovirales phage</name>
    <dbReference type="NCBI Taxonomy" id="2100421"/>
    <lineage>
        <taxon>Viruses</taxon>
        <taxon>Duplodnaviria</taxon>
        <taxon>Heunggongvirae</taxon>
        <taxon>Uroviricota</taxon>
        <taxon>Caudoviricetes</taxon>
        <taxon>Peduoviridae</taxon>
        <taxon>Maltschvirus</taxon>
        <taxon>Maltschvirus maltsch</taxon>
    </lineage>
</organism>
<gene>
    <name evidence="2" type="ORF">UFOVP329_20</name>
</gene>
<reference evidence="2" key="1">
    <citation type="submission" date="2020-04" db="EMBL/GenBank/DDBJ databases">
        <authorList>
            <person name="Chiriac C."/>
            <person name="Salcher M."/>
            <person name="Ghai R."/>
            <person name="Kavagutti S V."/>
        </authorList>
    </citation>
    <scope>NUCLEOTIDE SEQUENCE</scope>
</reference>
<protein>
    <submittedName>
        <fullName evidence="2">Uncharacterized protein</fullName>
    </submittedName>
</protein>
<accession>A0A6J5LUY5</accession>
<evidence type="ECO:0000313" key="2">
    <source>
        <dbReference type="EMBL" id="CAB4138258.1"/>
    </source>
</evidence>
<feature type="compositionally biased region" description="Polar residues" evidence="1">
    <location>
        <begin position="327"/>
        <end position="339"/>
    </location>
</feature>
<dbReference type="EMBL" id="LR796342">
    <property type="protein sequence ID" value="CAB4138258.1"/>
    <property type="molecule type" value="Genomic_DNA"/>
</dbReference>